<dbReference type="AlphaFoldDB" id="A0AAD8VW98"/>
<dbReference type="PANTHER" id="PTHR47481:SF10">
    <property type="entry name" value="COPIA-LIKE POLYPROTEIN_RETROTRANSPOSON"/>
    <property type="match status" value="1"/>
</dbReference>
<accession>A0AAD8VW98</accession>
<feature type="region of interest" description="Disordered" evidence="1">
    <location>
        <begin position="250"/>
        <end position="299"/>
    </location>
</feature>
<sequence length="503" mass="54661">MNSLGAESLKEAEFLLPEVRIITREEERENRAHFYGLDLSIRPTPNLNVHISNYIKFQVSTAGTNYTKWRQIIISLLTMYRAMDHITAGAAPPAPDDTWQAVDIQISLWFLETLSDDLHRLVQGTDGRAYTTWTRLHKFFLDHSASRYMYLTKAFHNSPCGDRSVSNYASKLQGLADDLAAIGRPVCDNDLTMAFLDGLGKRHKLQCEILKNADPLPSFAAACSRLQLVEIDDDPTPPQSGTQVMVAHGGDRGFQGRGQGTPAPGRGGGSPQYHGVTNGRGRGHPPGGRGYSDGSHGRAGGPEPWLGYFSPMHLPFPTRSPWLPPNAHGVLGPCPSAATHAYQVVTPTPAPTAPPAVPQPPSWDYGAMYQHAPSYGSAFPAYDGDWVMDSSASSHVVGGSVPLLRRPRSPTWPTTIPICRIRLACRAHYGPNRISLACRARSGSPRTCHQPHPIHLVLSARTSVAGTCDEDISMIDTTNTPTATFQVGIKTLAGQADVLPQDQ</sequence>
<evidence type="ECO:0000313" key="3">
    <source>
        <dbReference type="Proteomes" id="UP001231189"/>
    </source>
</evidence>
<dbReference type="PANTHER" id="PTHR47481">
    <property type="match status" value="1"/>
</dbReference>
<dbReference type="EMBL" id="JAUUTY010000005">
    <property type="protein sequence ID" value="KAK1626012.1"/>
    <property type="molecule type" value="Genomic_DNA"/>
</dbReference>
<gene>
    <name evidence="2" type="ORF">QYE76_000327</name>
</gene>
<evidence type="ECO:0000313" key="2">
    <source>
        <dbReference type="EMBL" id="KAK1626012.1"/>
    </source>
</evidence>
<feature type="compositionally biased region" description="Gly residues" evidence="1">
    <location>
        <begin position="278"/>
        <end position="291"/>
    </location>
</feature>
<organism evidence="2 3">
    <name type="scientific">Lolium multiflorum</name>
    <name type="common">Italian ryegrass</name>
    <name type="synonym">Lolium perenne subsp. multiflorum</name>
    <dbReference type="NCBI Taxonomy" id="4521"/>
    <lineage>
        <taxon>Eukaryota</taxon>
        <taxon>Viridiplantae</taxon>
        <taxon>Streptophyta</taxon>
        <taxon>Embryophyta</taxon>
        <taxon>Tracheophyta</taxon>
        <taxon>Spermatophyta</taxon>
        <taxon>Magnoliopsida</taxon>
        <taxon>Liliopsida</taxon>
        <taxon>Poales</taxon>
        <taxon>Poaceae</taxon>
        <taxon>BOP clade</taxon>
        <taxon>Pooideae</taxon>
        <taxon>Poodae</taxon>
        <taxon>Poeae</taxon>
        <taxon>Poeae Chloroplast Group 2 (Poeae type)</taxon>
        <taxon>Loliodinae</taxon>
        <taxon>Loliinae</taxon>
        <taxon>Lolium</taxon>
    </lineage>
</organism>
<protein>
    <submittedName>
        <fullName evidence="2">Uncharacterized protein</fullName>
    </submittedName>
</protein>
<evidence type="ECO:0000256" key="1">
    <source>
        <dbReference type="SAM" id="MobiDB-lite"/>
    </source>
</evidence>
<keyword evidence="3" id="KW-1185">Reference proteome</keyword>
<dbReference type="Pfam" id="PF14223">
    <property type="entry name" value="Retrotran_gag_2"/>
    <property type="match status" value="1"/>
</dbReference>
<dbReference type="Proteomes" id="UP001231189">
    <property type="component" value="Unassembled WGS sequence"/>
</dbReference>
<comment type="caution">
    <text evidence="2">The sequence shown here is derived from an EMBL/GenBank/DDBJ whole genome shotgun (WGS) entry which is preliminary data.</text>
</comment>
<feature type="compositionally biased region" description="Gly residues" evidence="1">
    <location>
        <begin position="252"/>
        <end position="270"/>
    </location>
</feature>
<reference evidence="2" key="1">
    <citation type="submission" date="2023-07" db="EMBL/GenBank/DDBJ databases">
        <title>A chromosome-level genome assembly of Lolium multiflorum.</title>
        <authorList>
            <person name="Chen Y."/>
            <person name="Copetti D."/>
            <person name="Kolliker R."/>
            <person name="Studer B."/>
        </authorList>
    </citation>
    <scope>NUCLEOTIDE SEQUENCE</scope>
    <source>
        <strain evidence="2">02402/16</strain>
        <tissue evidence="2">Leaf</tissue>
    </source>
</reference>
<proteinExistence type="predicted"/>
<name>A0AAD8VW98_LOLMU</name>